<organism evidence="3 4">
    <name type="scientific">Methanolobus chelungpuianus</name>
    <dbReference type="NCBI Taxonomy" id="502115"/>
    <lineage>
        <taxon>Archaea</taxon>
        <taxon>Methanobacteriati</taxon>
        <taxon>Methanobacteriota</taxon>
        <taxon>Stenosarchaea group</taxon>
        <taxon>Methanomicrobia</taxon>
        <taxon>Methanosarcinales</taxon>
        <taxon>Methanosarcinaceae</taxon>
        <taxon>Methanolobus</taxon>
    </lineage>
</organism>
<evidence type="ECO:0000259" key="2">
    <source>
        <dbReference type="Pfam" id="PF07705"/>
    </source>
</evidence>
<dbReference type="InterPro" id="IPR011635">
    <property type="entry name" value="CARDB"/>
</dbReference>
<dbReference type="RefSeq" id="WP_256622436.1">
    <property type="nucleotide sequence ID" value="NZ_JTEO01000004.1"/>
</dbReference>
<sequence length="409" mass="45036">MNHTTKQTYMALLILVILLAGANTVQAVSAGDECLTAVVEDISPSSVGINEQFTVGISLENCGTRVPENITFEIIRIPPDIIVTESLVAYIPKFVYRDSERQLRYHMRTTPDAKPGPHIIRMRLTYGSDDAYVVKYYDAEVIVTGEHAEPRISSVRTNPRYIYEGDTVDLSLEIENFGKGIAKSVVVNLDHDFKGITNSTVGSLATGGNQTALFKFKAGTAGTFVIPVIISYEDDYGKQRDEYDIQLTVLDRKGNLNVASVKVDPVLPYEGDTVELTMRIENSGDNSINSVRVYYDHPFKGLKESFIGTLDPNEDGPAVITFVADEAGEYQLPVTITYSDDFGEEQIRTNINLIVMEKSSGAGTAIIVLLILAVIGGLIYYNYRTTRSKDAVIRQLMEGNGNSDGSKKE</sequence>
<keyword evidence="1" id="KW-0812">Transmembrane</keyword>
<proteinExistence type="predicted"/>
<reference evidence="3 4" key="1">
    <citation type="journal article" date="2011" name="Appl. Environ. Microbiol.">
        <title>Methanogenic archaea isolated from Taiwan's Chelungpu fault.</title>
        <authorList>
            <person name="Wu S.Y."/>
            <person name="Lai M.C."/>
        </authorList>
    </citation>
    <scope>NUCLEOTIDE SEQUENCE [LARGE SCALE GENOMIC DNA]</scope>
    <source>
        <strain evidence="3 4">St545Mb</strain>
    </source>
</reference>
<feature type="transmembrane region" description="Helical" evidence="1">
    <location>
        <begin position="361"/>
        <end position="381"/>
    </location>
</feature>
<comment type="caution">
    <text evidence="3">The sequence shown here is derived from an EMBL/GenBank/DDBJ whole genome shotgun (WGS) entry which is preliminary data.</text>
</comment>
<keyword evidence="4" id="KW-1185">Reference proteome</keyword>
<name>A0AAE3HAM4_9EURY</name>
<dbReference type="PANTHER" id="PTHR35902:SF3">
    <property type="entry name" value="NPCBM-ASSOCIATED, NEW3 DOMAIN OF ALPHA-GALACTOSIDASE"/>
    <property type="match status" value="1"/>
</dbReference>
<dbReference type="Proteomes" id="UP001206983">
    <property type="component" value="Unassembled WGS sequence"/>
</dbReference>
<dbReference type="Pfam" id="PF07705">
    <property type="entry name" value="CARDB"/>
    <property type="match status" value="1"/>
</dbReference>
<evidence type="ECO:0000256" key="1">
    <source>
        <dbReference type="SAM" id="Phobius"/>
    </source>
</evidence>
<dbReference type="AlphaFoldDB" id="A0AAE3HAM4"/>
<gene>
    <name evidence="3" type="ORF">PV02_05745</name>
</gene>
<evidence type="ECO:0000313" key="3">
    <source>
        <dbReference type="EMBL" id="MCQ6962628.1"/>
    </source>
</evidence>
<dbReference type="PANTHER" id="PTHR35902">
    <property type="entry name" value="S-LAYER DOMAIN-LIKE PROTEIN-RELATED"/>
    <property type="match status" value="1"/>
</dbReference>
<keyword evidence="1" id="KW-1133">Transmembrane helix</keyword>
<evidence type="ECO:0000313" key="4">
    <source>
        <dbReference type="Proteomes" id="UP001206983"/>
    </source>
</evidence>
<keyword evidence="1" id="KW-0472">Membrane</keyword>
<dbReference type="InterPro" id="IPR013783">
    <property type="entry name" value="Ig-like_fold"/>
</dbReference>
<protein>
    <submittedName>
        <fullName evidence="3">S-layer domain-containing protein</fullName>
    </submittedName>
</protein>
<dbReference type="Gene3D" id="2.60.40.10">
    <property type="entry name" value="Immunoglobulins"/>
    <property type="match status" value="2"/>
</dbReference>
<dbReference type="EMBL" id="JTEO01000004">
    <property type="protein sequence ID" value="MCQ6962628.1"/>
    <property type="molecule type" value="Genomic_DNA"/>
</dbReference>
<accession>A0AAE3HAM4</accession>
<feature type="domain" description="CARDB" evidence="2">
    <location>
        <begin position="156"/>
        <end position="233"/>
    </location>
</feature>